<feature type="transmembrane region" description="Helical" evidence="2">
    <location>
        <begin position="20"/>
        <end position="42"/>
    </location>
</feature>
<evidence type="ECO:0000256" key="2">
    <source>
        <dbReference type="SAM" id="Phobius"/>
    </source>
</evidence>
<comment type="caution">
    <text evidence="3">The sequence shown here is derived from an EMBL/GenBank/DDBJ whole genome shotgun (WGS) entry which is preliminary data.</text>
</comment>
<evidence type="ECO:0008006" key="5">
    <source>
        <dbReference type="Google" id="ProtNLM"/>
    </source>
</evidence>
<dbReference type="Proteomes" id="UP000256695">
    <property type="component" value="Unassembled WGS sequence"/>
</dbReference>
<keyword evidence="4" id="KW-1185">Reference proteome</keyword>
<keyword evidence="2" id="KW-0812">Transmembrane</keyword>
<accession>A0A3D8J7Q5</accession>
<sequence length="88" mass="10214">MQESIHQETLEIHLNGLSLKSLVCALCILCFSCILLGTKIFLTSEIYRSSRNINVLQAQYDILLEEKQRLEKELEVVRSRYLITNLDD</sequence>
<dbReference type="EMBL" id="NXLX01000010">
    <property type="protein sequence ID" value="RDU73543.1"/>
    <property type="molecule type" value="Genomic_DNA"/>
</dbReference>
<protein>
    <recommendedName>
        <fullName evidence="5">Septum formation initiator</fullName>
    </recommendedName>
</protein>
<evidence type="ECO:0000256" key="1">
    <source>
        <dbReference type="SAM" id="Coils"/>
    </source>
</evidence>
<evidence type="ECO:0000313" key="3">
    <source>
        <dbReference type="EMBL" id="RDU73543.1"/>
    </source>
</evidence>
<feature type="coiled-coil region" evidence="1">
    <location>
        <begin position="53"/>
        <end position="80"/>
    </location>
</feature>
<dbReference type="OrthoDB" id="9937959at2"/>
<reference evidence="3 4" key="1">
    <citation type="submission" date="2018-04" db="EMBL/GenBank/DDBJ databases">
        <title>Novel Campyloabacter and Helicobacter Species and Strains.</title>
        <authorList>
            <person name="Mannion A.J."/>
            <person name="Shen Z."/>
            <person name="Fox J.G."/>
        </authorList>
    </citation>
    <scope>NUCLEOTIDE SEQUENCE [LARGE SCALE GENOMIC DNA]</scope>
    <source>
        <strain evidence="3 4">MIT 04-9362</strain>
    </source>
</reference>
<dbReference type="AlphaFoldDB" id="A0A3D8J7Q5"/>
<keyword evidence="2" id="KW-1133">Transmembrane helix</keyword>
<keyword evidence="1" id="KW-0175">Coiled coil</keyword>
<gene>
    <name evidence="3" type="ORF">CQA57_05020</name>
</gene>
<organism evidence="3 4">
    <name type="scientific">Helicobacter anseris</name>
    <dbReference type="NCBI Taxonomy" id="375926"/>
    <lineage>
        <taxon>Bacteria</taxon>
        <taxon>Pseudomonadati</taxon>
        <taxon>Campylobacterota</taxon>
        <taxon>Epsilonproteobacteria</taxon>
        <taxon>Campylobacterales</taxon>
        <taxon>Helicobacteraceae</taxon>
        <taxon>Helicobacter</taxon>
    </lineage>
</organism>
<dbReference type="RefSeq" id="WP_115579135.1">
    <property type="nucleotide sequence ID" value="NZ_NXLX01000010.1"/>
</dbReference>
<proteinExistence type="predicted"/>
<evidence type="ECO:0000313" key="4">
    <source>
        <dbReference type="Proteomes" id="UP000256695"/>
    </source>
</evidence>
<name>A0A3D8J7Q5_9HELI</name>
<keyword evidence="2" id="KW-0472">Membrane</keyword>